<feature type="domain" description="Serine dehydratase beta chain" evidence="13">
    <location>
        <begin position="3"/>
        <end position="154"/>
    </location>
</feature>
<dbReference type="GO" id="GO:0051539">
    <property type="term" value="F:4 iron, 4 sulfur cluster binding"/>
    <property type="evidence" value="ECO:0007669"/>
    <property type="project" value="UniProtKB-UniRule"/>
</dbReference>
<keyword evidence="9 11" id="KW-0456">Lyase</keyword>
<evidence type="ECO:0000256" key="6">
    <source>
        <dbReference type="ARBA" id="ARBA00022723"/>
    </source>
</evidence>
<evidence type="ECO:0000256" key="1">
    <source>
        <dbReference type="ARBA" id="ARBA00001966"/>
    </source>
</evidence>
<comment type="cofactor">
    <cofactor evidence="1 11">
        <name>[4Fe-4S] cluster</name>
        <dbReference type="ChEBI" id="CHEBI:49883"/>
    </cofactor>
</comment>
<dbReference type="PANTHER" id="PTHR30182:SF1">
    <property type="entry name" value="L-SERINE DEHYDRATASE 1"/>
    <property type="match status" value="1"/>
</dbReference>
<comment type="catalytic activity">
    <reaction evidence="10 11">
        <text>L-serine = pyruvate + NH4(+)</text>
        <dbReference type="Rhea" id="RHEA:19169"/>
        <dbReference type="ChEBI" id="CHEBI:15361"/>
        <dbReference type="ChEBI" id="CHEBI:28938"/>
        <dbReference type="ChEBI" id="CHEBI:33384"/>
        <dbReference type="EC" id="4.3.1.17"/>
    </reaction>
</comment>
<comment type="similarity">
    <text evidence="3 11">Belongs to the iron-sulfur dependent L-serine dehydratase family.</text>
</comment>
<evidence type="ECO:0000256" key="3">
    <source>
        <dbReference type="ARBA" id="ARBA00008636"/>
    </source>
</evidence>
<dbReference type="EC" id="4.3.1.17" evidence="11"/>
<dbReference type="EMBL" id="LABZ01000275">
    <property type="protein sequence ID" value="KMO30356.1"/>
    <property type="molecule type" value="Genomic_DNA"/>
</dbReference>
<dbReference type="InterPro" id="IPR051318">
    <property type="entry name" value="Fe-S_L-Ser"/>
</dbReference>
<keyword evidence="8 11" id="KW-0411">Iron-sulfur</keyword>
<evidence type="ECO:0000256" key="5">
    <source>
        <dbReference type="ARBA" id="ARBA00022485"/>
    </source>
</evidence>
<accession>A0A0J6UVU3</accession>
<dbReference type="RefSeq" id="WP_048454287.1">
    <property type="nucleotide sequence ID" value="NZ_JBNNPJ010000099.1"/>
</dbReference>
<dbReference type="NCBIfam" id="TIGR00720">
    <property type="entry name" value="sda_mono"/>
    <property type="match status" value="1"/>
</dbReference>
<name>A0A0J6UVU3_9HYPH</name>
<comment type="pathway">
    <text evidence="2">Carbohydrate biosynthesis; gluconeogenesis.</text>
</comment>
<proteinExistence type="inferred from homology"/>
<evidence type="ECO:0000313" key="15">
    <source>
        <dbReference type="Proteomes" id="UP000036449"/>
    </source>
</evidence>
<evidence type="ECO:0000256" key="10">
    <source>
        <dbReference type="ARBA" id="ARBA00049406"/>
    </source>
</evidence>
<evidence type="ECO:0000256" key="9">
    <source>
        <dbReference type="ARBA" id="ARBA00023239"/>
    </source>
</evidence>
<feature type="domain" description="Serine dehydratase-like alpha subunit" evidence="12">
    <location>
        <begin position="183"/>
        <end position="448"/>
    </location>
</feature>
<evidence type="ECO:0000259" key="13">
    <source>
        <dbReference type="Pfam" id="PF03315"/>
    </source>
</evidence>
<keyword evidence="5 11" id="KW-0004">4Fe-4S</keyword>
<dbReference type="GO" id="GO:0009063">
    <property type="term" value="P:amino acid catabolic process"/>
    <property type="evidence" value="ECO:0007669"/>
    <property type="project" value="UniProtKB-ARBA"/>
</dbReference>
<dbReference type="PATRIC" id="fig|1187852.3.peg.4024"/>
<dbReference type="PANTHER" id="PTHR30182">
    <property type="entry name" value="L-SERINE DEHYDRATASE"/>
    <property type="match status" value="1"/>
</dbReference>
<evidence type="ECO:0000256" key="7">
    <source>
        <dbReference type="ARBA" id="ARBA00023004"/>
    </source>
</evidence>
<dbReference type="InterPro" id="IPR005130">
    <property type="entry name" value="Ser_deHydtase-like_asu"/>
</dbReference>
<evidence type="ECO:0000259" key="12">
    <source>
        <dbReference type="Pfam" id="PF03313"/>
    </source>
</evidence>
<evidence type="ECO:0000256" key="11">
    <source>
        <dbReference type="RuleBase" id="RU366059"/>
    </source>
</evidence>
<dbReference type="InterPro" id="IPR029009">
    <property type="entry name" value="ASB_dom_sf"/>
</dbReference>
<dbReference type="Gene3D" id="3.30.1330.90">
    <property type="entry name" value="D-3-phosphoglycerate dehydrogenase, domain 3"/>
    <property type="match status" value="1"/>
</dbReference>
<evidence type="ECO:0000313" key="14">
    <source>
        <dbReference type="EMBL" id="KMO30356.1"/>
    </source>
</evidence>
<evidence type="ECO:0000256" key="8">
    <source>
        <dbReference type="ARBA" id="ARBA00023014"/>
    </source>
</evidence>
<dbReference type="AlphaFoldDB" id="A0A0J6UVU3"/>
<keyword evidence="15" id="KW-1185">Reference proteome</keyword>
<dbReference type="InterPro" id="IPR005131">
    <property type="entry name" value="Ser_deHydtase_bsu"/>
</dbReference>
<gene>
    <name evidence="14" type="ORF">VQ03_28515</name>
</gene>
<dbReference type="Pfam" id="PF03315">
    <property type="entry name" value="SDH_beta"/>
    <property type="match status" value="1"/>
</dbReference>
<dbReference type="GO" id="GO:0046872">
    <property type="term" value="F:metal ion binding"/>
    <property type="evidence" value="ECO:0007669"/>
    <property type="project" value="UniProtKB-KW"/>
</dbReference>
<dbReference type="OrthoDB" id="9805537at2"/>
<comment type="caution">
    <text evidence="14">The sequence shown here is derived from an EMBL/GenBank/DDBJ whole genome shotgun (WGS) entry which is preliminary data.</text>
</comment>
<sequence length="454" mass="46970">MISAFDLFKIGIGPSSSHTIGPMVAACRFRARIAPRAGTAGDVARVSVELFGSLAWTGRGHATDTAIGLGLRGHDPATIDPDCVEAETRALAETHETGLAGVTFDPAGDLVFNVTEVLPRHTNGMRFRAHDRAGAILDEVVCYSVGGGFVENEGEGTESGLGAVPVPHSFASGAGLLAICARTGLTIAQVQRENERALRPEAAIDAGLDAIRDAMLACIARGLRMDGVLPGGLAVRRRARRLHATLEARKLSNSRPAHEVMDWISLFALAVNEENAAGGRVVTAPTNGAAGIVPAVLRYVAEFCPDWDAVRGRDYLLTAAAIGGLIKRRASISGAEVGCQGEVGSAAAMAAAGLASVLGGCPRQVANAAEIAMEHHLGMTCDPVGGLVQIPCIERNAFGANKAVAAASLALHGDGVHCVSLDQVIETMRQTGHDMQAKYKETSLGGLAVNVAAC</sequence>
<evidence type="ECO:0000256" key="2">
    <source>
        <dbReference type="ARBA" id="ARBA00004742"/>
    </source>
</evidence>
<dbReference type="SUPFAM" id="SSF143548">
    <property type="entry name" value="Serine metabolism enzymes domain"/>
    <property type="match status" value="1"/>
</dbReference>
<dbReference type="FunFam" id="3.30.1330.90:FF:000001">
    <property type="entry name" value="L-serine ammonia-lyase 1"/>
    <property type="match status" value="1"/>
</dbReference>
<dbReference type="GO" id="GO:0006094">
    <property type="term" value="P:gluconeogenesis"/>
    <property type="evidence" value="ECO:0007669"/>
    <property type="project" value="UniProtKB-KW"/>
</dbReference>
<organism evidence="14 15">
    <name type="scientific">Methylobacterium tarhaniae</name>
    <dbReference type="NCBI Taxonomy" id="1187852"/>
    <lineage>
        <taxon>Bacteria</taxon>
        <taxon>Pseudomonadati</taxon>
        <taxon>Pseudomonadota</taxon>
        <taxon>Alphaproteobacteria</taxon>
        <taxon>Hyphomicrobiales</taxon>
        <taxon>Methylobacteriaceae</taxon>
        <taxon>Methylobacterium</taxon>
    </lineage>
</organism>
<dbReference type="GO" id="GO:0003941">
    <property type="term" value="F:L-serine ammonia-lyase activity"/>
    <property type="evidence" value="ECO:0007669"/>
    <property type="project" value="UniProtKB-UniRule"/>
</dbReference>
<dbReference type="Pfam" id="PF03313">
    <property type="entry name" value="SDH_alpha"/>
    <property type="match status" value="1"/>
</dbReference>
<dbReference type="Proteomes" id="UP000036449">
    <property type="component" value="Unassembled WGS sequence"/>
</dbReference>
<protein>
    <recommendedName>
        <fullName evidence="11">L-serine dehydratase</fullName>
        <ecNumber evidence="11">4.3.1.17</ecNumber>
    </recommendedName>
</protein>
<evidence type="ECO:0000256" key="4">
    <source>
        <dbReference type="ARBA" id="ARBA00022432"/>
    </source>
</evidence>
<keyword evidence="7 11" id="KW-0408">Iron</keyword>
<keyword evidence="4 11" id="KW-0312">Gluconeogenesis</keyword>
<dbReference type="InterPro" id="IPR004644">
    <property type="entry name" value="Fe-S_L-Ser_mono"/>
</dbReference>
<keyword evidence="6 11" id="KW-0479">Metal-binding</keyword>
<reference evidence="14 15" key="1">
    <citation type="submission" date="2015-03" db="EMBL/GenBank/DDBJ databases">
        <title>Genome sequencing of Methylobacterium tarhaniae DSM 25844.</title>
        <authorList>
            <person name="Chaudhry V."/>
            <person name="Patil P.B."/>
        </authorList>
    </citation>
    <scope>NUCLEOTIDE SEQUENCE [LARGE SCALE GENOMIC DNA]</scope>
    <source>
        <strain evidence="14 15">DSM 25844</strain>
    </source>
</reference>